<reference evidence="7 8" key="1">
    <citation type="submission" date="2019-09" db="EMBL/GenBank/DDBJ databases">
        <title>Complete Genome Sequence of Lactobacillus nenjiangensis SH-Y15, isolated from sauerkraut.</title>
        <authorList>
            <person name="Yang H."/>
        </authorList>
    </citation>
    <scope>NUCLEOTIDE SEQUENCE [LARGE SCALE GENOMIC DNA]</scope>
    <source>
        <strain evidence="7 8">SH-Y15</strain>
    </source>
</reference>
<accession>A0A5P1X1I6</accession>
<evidence type="ECO:0000259" key="6">
    <source>
        <dbReference type="PROSITE" id="PS50075"/>
    </source>
</evidence>
<organism evidence="7 8">
    <name type="scientific">Paucilactobacillus nenjiangensis</name>
    <dbReference type="NCBI Taxonomy" id="1296540"/>
    <lineage>
        <taxon>Bacteria</taxon>
        <taxon>Bacillati</taxon>
        <taxon>Bacillota</taxon>
        <taxon>Bacilli</taxon>
        <taxon>Lactobacillales</taxon>
        <taxon>Lactobacillaceae</taxon>
        <taxon>Paucilactobacillus</taxon>
    </lineage>
</organism>
<dbReference type="EMBL" id="CP043939">
    <property type="protein sequence ID" value="QER67255.1"/>
    <property type="molecule type" value="Genomic_DNA"/>
</dbReference>
<dbReference type="RefSeq" id="WP_137602126.1">
    <property type="nucleotide sequence ID" value="NZ_BJEB01000032.1"/>
</dbReference>
<protein>
    <recommendedName>
        <fullName evidence="5">D-alanyl carrier protein</fullName>
        <shortName evidence="5">DCP</shortName>
    </recommendedName>
    <alternativeName>
        <fullName evidence="5">D-alanine--poly(phosphoribitol) ligase subunit 2</fullName>
    </alternativeName>
</protein>
<dbReference type="NCBIfam" id="NF003464">
    <property type="entry name" value="PRK05087.1"/>
    <property type="match status" value="1"/>
</dbReference>
<dbReference type="GO" id="GO:0016874">
    <property type="term" value="F:ligase activity"/>
    <property type="evidence" value="ECO:0007669"/>
    <property type="project" value="UniProtKB-KW"/>
</dbReference>
<comment type="function">
    <text evidence="5">Carrier protein involved in the D-alanylation of lipoteichoic acid (LTA). The loading of thioester-linked D-alanine onto DltC is catalyzed by D-alanine--D-alanyl carrier protein ligase DltA. The DltC-carried D-alanyl group is further transferred to cell membrane phosphatidylglycerol (PG) by forming an ester bond, probably catalyzed by DltD. D-alanylation of LTA plays an important role in modulating the properties of the cell wall in Gram-positive bacteria, influencing the net charge of the cell wall.</text>
</comment>
<name>A0A5P1X1I6_9LACO</name>
<sequence>MNVNEIVLDILNGITETDFSKDMDEDIFTSGLVDSMATVELLLELQEKFGIDVPISEFNRDDWNTANKIIQRVESLQ</sequence>
<evidence type="ECO:0000256" key="1">
    <source>
        <dbReference type="ARBA" id="ARBA00022450"/>
    </source>
</evidence>
<dbReference type="OrthoDB" id="6462171at2"/>
<dbReference type="GO" id="GO:0071555">
    <property type="term" value="P:cell wall organization"/>
    <property type="evidence" value="ECO:0007669"/>
    <property type="project" value="UniProtKB-KW"/>
</dbReference>
<evidence type="ECO:0000256" key="2">
    <source>
        <dbReference type="ARBA" id="ARBA00022490"/>
    </source>
</evidence>
<dbReference type="Gene3D" id="1.10.1200.10">
    <property type="entry name" value="ACP-like"/>
    <property type="match status" value="1"/>
</dbReference>
<keyword evidence="8" id="KW-1185">Reference proteome</keyword>
<evidence type="ECO:0000313" key="7">
    <source>
        <dbReference type="EMBL" id="QER67255.1"/>
    </source>
</evidence>
<dbReference type="AlphaFoldDB" id="A0A5P1X1I6"/>
<feature type="modified residue" description="O-(pantetheine 4'-phosphoryl)serine" evidence="5">
    <location>
        <position position="35"/>
    </location>
</feature>
<comment type="similarity">
    <text evidence="5">Belongs to the DltC family.</text>
</comment>
<evidence type="ECO:0000313" key="8">
    <source>
        <dbReference type="Proteomes" id="UP000325295"/>
    </source>
</evidence>
<dbReference type="NCBIfam" id="TIGR01688">
    <property type="entry name" value="dltC"/>
    <property type="match status" value="1"/>
</dbReference>
<keyword evidence="4 5" id="KW-0961">Cell wall biogenesis/degradation</keyword>
<dbReference type="InterPro" id="IPR036736">
    <property type="entry name" value="ACP-like_sf"/>
</dbReference>
<dbReference type="GO" id="GO:0036370">
    <property type="term" value="F:D-alanyl carrier activity"/>
    <property type="evidence" value="ECO:0007669"/>
    <property type="project" value="UniProtKB-UniRule"/>
</dbReference>
<dbReference type="Pfam" id="PF00550">
    <property type="entry name" value="PP-binding"/>
    <property type="match status" value="1"/>
</dbReference>
<feature type="domain" description="Carrier" evidence="6">
    <location>
        <begin position="1"/>
        <end position="77"/>
    </location>
</feature>
<dbReference type="GO" id="GO:0005737">
    <property type="term" value="C:cytoplasm"/>
    <property type="evidence" value="ECO:0007669"/>
    <property type="project" value="UniProtKB-SubCell"/>
</dbReference>
<comment type="pathway">
    <text evidence="5">Cell wall biogenesis; lipoteichoic acid biosynthesis.</text>
</comment>
<keyword evidence="2 5" id="KW-0963">Cytoplasm</keyword>
<dbReference type="PROSITE" id="PS50075">
    <property type="entry name" value="CARRIER"/>
    <property type="match status" value="1"/>
</dbReference>
<proteinExistence type="inferred from homology"/>
<dbReference type="KEGG" id="lnn:F0161_04905"/>
<dbReference type="HAMAP" id="MF_00565">
    <property type="entry name" value="DltC"/>
    <property type="match status" value="1"/>
</dbReference>
<dbReference type="SUPFAM" id="SSF47336">
    <property type="entry name" value="ACP-like"/>
    <property type="match status" value="1"/>
</dbReference>
<dbReference type="InterPro" id="IPR003230">
    <property type="entry name" value="DltC"/>
</dbReference>
<evidence type="ECO:0000256" key="4">
    <source>
        <dbReference type="ARBA" id="ARBA00023316"/>
    </source>
</evidence>
<dbReference type="GO" id="GO:0070395">
    <property type="term" value="P:lipoteichoic acid biosynthetic process"/>
    <property type="evidence" value="ECO:0007669"/>
    <property type="project" value="UniProtKB-UniRule"/>
</dbReference>
<evidence type="ECO:0000256" key="3">
    <source>
        <dbReference type="ARBA" id="ARBA00022553"/>
    </source>
</evidence>
<comment type="subcellular location">
    <subcellularLocation>
        <location evidence="5">Cytoplasm</location>
    </subcellularLocation>
</comment>
<keyword evidence="3 5" id="KW-0597">Phosphoprotein</keyword>
<comment type="PTM">
    <text evidence="5">4'-phosphopantetheine is transferred from CoA to a specific serine of apo-DCP.</text>
</comment>
<dbReference type="InterPro" id="IPR009081">
    <property type="entry name" value="PP-bd_ACP"/>
</dbReference>
<dbReference type="Proteomes" id="UP000325295">
    <property type="component" value="Chromosome"/>
</dbReference>
<keyword evidence="7" id="KW-0436">Ligase</keyword>
<dbReference type="UniPathway" id="UPA00556"/>
<gene>
    <name evidence="5 7" type="primary">dltC</name>
    <name evidence="7" type="ORF">F0161_04905</name>
</gene>
<evidence type="ECO:0000256" key="5">
    <source>
        <dbReference type="HAMAP-Rule" id="MF_00565"/>
    </source>
</evidence>
<keyword evidence="1 5" id="KW-0596">Phosphopantetheine</keyword>